<reference evidence="8" key="1">
    <citation type="submission" date="2021-01" db="EMBL/GenBank/DDBJ databases">
        <title>Whole genome shotgun sequence of Catellatospora methionotrophica NBRC 14553.</title>
        <authorList>
            <person name="Komaki H."/>
            <person name="Tamura T."/>
        </authorList>
    </citation>
    <scope>NUCLEOTIDE SEQUENCE</scope>
    <source>
        <strain evidence="8">NBRC 14553</strain>
    </source>
</reference>
<sequence length="364" mass="39068">MARTREPGRAHRERLLHILSRGPERPSQLSFRAWLGVARRTVVELLNDELADRAAALTYYSVTSILPGMLVLVAGVGLFGKPTSDAVAENLSELTPPPARHAVLEILDNLRYDQRAAGVALAVGLAIAFWSATSYIGGFMRAANVIYDVPEGRPLWKTVPVQLFVTAVTGVSLAVSALAVVLSGRVATSVGRAFGVEDTTVKVLDVIKWPVLVVVISLLLALLYWAAPNARLGGFRWITPGTMVAMGTWITVSAGFAYYIATFDSYNRTYGALGGIIAFLVWLWLTNVAVLLGAKFDAELGRARAIAAGLPPDAEPYLPLRDVPKQEPRDGPPALESVPEQPAAPAEPVTEPAAGQVRPDEDRS</sequence>
<comment type="subcellular location">
    <subcellularLocation>
        <location evidence="1">Cell membrane</location>
        <topology evidence="1">Multi-pass membrane protein</topology>
    </subcellularLocation>
</comment>
<proteinExistence type="predicted"/>
<dbReference type="InterPro" id="IPR017039">
    <property type="entry name" value="Virul_fac_BrkB"/>
</dbReference>
<dbReference type="Pfam" id="PF03631">
    <property type="entry name" value="Virul_fac_BrkB"/>
    <property type="match status" value="1"/>
</dbReference>
<comment type="caution">
    <text evidence="8">The sequence shown here is derived from an EMBL/GenBank/DDBJ whole genome shotgun (WGS) entry which is preliminary data.</text>
</comment>
<accession>A0A8J3LE25</accession>
<dbReference type="AlphaFoldDB" id="A0A8J3LE25"/>
<feature type="region of interest" description="Disordered" evidence="6">
    <location>
        <begin position="315"/>
        <end position="364"/>
    </location>
</feature>
<evidence type="ECO:0000256" key="3">
    <source>
        <dbReference type="ARBA" id="ARBA00022692"/>
    </source>
</evidence>
<keyword evidence="2" id="KW-1003">Cell membrane</keyword>
<feature type="transmembrane region" description="Helical" evidence="7">
    <location>
        <begin position="161"/>
        <end position="186"/>
    </location>
</feature>
<dbReference type="NCBIfam" id="TIGR00765">
    <property type="entry name" value="yihY_not_rbn"/>
    <property type="match status" value="1"/>
</dbReference>
<protein>
    <submittedName>
        <fullName evidence="8">Uncharacterized protein</fullName>
    </submittedName>
</protein>
<keyword evidence="3 7" id="KW-0812">Transmembrane</keyword>
<evidence type="ECO:0000313" key="8">
    <source>
        <dbReference type="EMBL" id="GIG17527.1"/>
    </source>
</evidence>
<keyword evidence="4 7" id="KW-1133">Transmembrane helix</keyword>
<dbReference type="RefSeq" id="WP_203671804.1">
    <property type="nucleotide sequence ID" value="NZ_BAAATT010000037.1"/>
</dbReference>
<gene>
    <name evidence="8" type="ORF">Cme02nite_58590</name>
</gene>
<organism evidence="8 9">
    <name type="scientific">Catellatospora methionotrophica</name>
    <dbReference type="NCBI Taxonomy" id="121620"/>
    <lineage>
        <taxon>Bacteria</taxon>
        <taxon>Bacillati</taxon>
        <taxon>Actinomycetota</taxon>
        <taxon>Actinomycetes</taxon>
        <taxon>Micromonosporales</taxon>
        <taxon>Micromonosporaceae</taxon>
        <taxon>Catellatospora</taxon>
    </lineage>
</organism>
<feature type="transmembrane region" description="Helical" evidence="7">
    <location>
        <begin position="116"/>
        <end position="140"/>
    </location>
</feature>
<evidence type="ECO:0000256" key="5">
    <source>
        <dbReference type="ARBA" id="ARBA00023136"/>
    </source>
</evidence>
<evidence type="ECO:0000313" key="9">
    <source>
        <dbReference type="Proteomes" id="UP000660339"/>
    </source>
</evidence>
<evidence type="ECO:0000256" key="1">
    <source>
        <dbReference type="ARBA" id="ARBA00004651"/>
    </source>
</evidence>
<feature type="transmembrane region" description="Helical" evidence="7">
    <location>
        <begin position="272"/>
        <end position="294"/>
    </location>
</feature>
<dbReference type="PANTHER" id="PTHR30213">
    <property type="entry name" value="INNER MEMBRANE PROTEIN YHJD"/>
    <property type="match status" value="1"/>
</dbReference>
<dbReference type="PANTHER" id="PTHR30213:SF0">
    <property type="entry name" value="UPF0761 MEMBRANE PROTEIN YIHY"/>
    <property type="match status" value="1"/>
</dbReference>
<evidence type="ECO:0000256" key="6">
    <source>
        <dbReference type="SAM" id="MobiDB-lite"/>
    </source>
</evidence>
<name>A0A8J3LE25_9ACTN</name>
<keyword evidence="5 7" id="KW-0472">Membrane</keyword>
<dbReference type="GO" id="GO:0005886">
    <property type="term" value="C:plasma membrane"/>
    <property type="evidence" value="ECO:0007669"/>
    <property type="project" value="UniProtKB-SubCell"/>
</dbReference>
<feature type="transmembrane region" description="Helical" evidence="7">
    <location>
        <begin position="237"/>
        <end position="260"/>
    </location>
</feature>
<dbReference type="Proteomes" id="UP000660339">
    <property type="component" value="Unassembled WGS sequence"/>
</dbReference>
<evidence type="ECO:0000256" key="7">
    <source>
        <dbReference type="SAM" id="Phobius"/>
    </source>
</evidence>
<evidence type="ECO:0000256" key="2">
    <source>
        <dbReference type="ARBA" id="ARBA00022475"/>
    </source>
</evidence>
<feature type="transmembrane region" description="Helical" evidence="7">
    <location>
        <begin position="206"/>
        <end position="225"/>
    </location>
</feature>
<dbReference type="EMBL" id="BONJ01000032">
    <property type="protein sequence ID" value="GIG17527.1"/>
    <property type="molecule type" value="Genomic_DNA"/>
</dbReference>
<feature type="compositionally biased region" description="Low complexity" evidence="6">
    <location>
        <begin position="339"/>
        <end position="354"/>
    </location>
</feature>
<keyword evidence="9" id="KW-1185">Reference proteome</keyword>
<feature type="transmembrane region" description="Helical" evidence="7">
    <location>
        <begin position="57"/>
        <end position="79"/>
    </location>
</feature>
<evidence type="ECO:0000256" key="4">
    <source>
        <dbReference type="ARBA" id="ARBA00022989"/>
    </source>
</evidence>